<reference evidence="6 7" key="1">
    <citation type="submission" date="2021-05" db="EMBL/GenBank/DDBJ databases">
        <title>Shewanella sp. JM162201.</title>
        <authorList>
            <person name="Xu S."/>
            <person name="Li A."/>
        </authorList>
    </citation>
    <scope>NUCLEOTIDE SEQUENCE [LARGE SCALE GENOMIC DNA]</scope>
    <source>
        <strain evidence="6 7">JM162201</strain>
    </source>
</reference>
<dbReference type="Proteomes" id="UP001195903">
    <property type="component" value="Unassembled WGS sequence"/>
</dbReference>
<keyword evidence="1" id="KW-0479">Metal-binding</keyword>
<dbReference type="RefSeq" id="WP_214505696.1">
    <property type="nucleotide sequence ID" value="NZ_JAHEPS010000001.1"/>
</dbReference>
<keyword evidence="4" id="KW-0732">Signal</keyword>
<protein>
    <submittedName>
        <fullName evidence="6">Type IV pilin biogenesis protein</fullName>
    </submittedName>
</protein>
<keyword evidence="2" id="KW-0106">Calcium</keyword>
<evidence type="ECO:0000256" key="4">
    <source>
        <dbReference type="SAM" id="SignalP"/>
    </source>
</evidence>
<organism evidence="6 7">
    <name type="scientific">Shewanella jiangmenensis</name>
    <dbReference type="NCBI Taxonomy" id="2837387"/>
    <lineage>
        <taxon>Bacteria</taxon>
        <taxon>Pseudomonadati</taxon>
        <taxon>Pseudomonadota</taxon>
        <taxon>Gammaproteobacteria</taxon>
        <taxon>Alteromonadales</taxon>
        <taxon>Shewanellaceae</taxon>
        <taxon>Shewanella</taxon>
    </lineage>
</organism>
<keyword evidence="7" id="KW-1185">Reference proteome</keyword>
<dbReference type="InterPro" id="IPR008707">
    <property type="entry name" value="B-propeller_PilY1"/>
</dbReference>
<dbReference type="Pfam" id="PF05567">
    <property type="entry name" value="T4P_PilY1"/>
    <property type="match status" value="1"/>
</dbReference>
<comment type="caution">
    <text evidence="6">The sequence shown here is derived from an EMBL/GenBank/DDBJ whole genome shotgun (WGS) entry which is preliminary data.</text>
</comment>
<dbReference type="SUPFAM" id="SSF69318">
    <property type="entry name" value="Integrin alpha N-terminal domain"/>
    <property type="match status" value="1"/>
</dbReference>
<proteinExistence type="predicted"/>
<dbReference type="EMBL" id="JAHEPS010000001">
    <property type="protein sequence ID" value="MBT1443514.1"/>
    <property type="molecule type" value="Genomic_DNA"/>
</dbReference>
<evidence type="ECO:0000256" key="2">
    <source>
        <dbReference type="ARBA" id="ARBA00022837"/>
    </source>
</evidence>
<dbReference type="Gene3D" id="3.40.50.410">
    <property type="entry name" value="von Willebrand factor, type A domain"/>
    <property type="match status" value="1"/>
</dbReference>
<evidence type="ECO:0000259" key="5">
    <source>
        <dbReference type="Pfam" id="PF05567"/>
    </source>
</evidence>
<evidence type="ECO:0000313" key="7">
    <source>
        <dbReference type="Proteomes" id="UP001195903"/>
    </source>
</evidence>
<name>A0ABS5UZ98_9GAMM</name>
<gene>
    <name evidence="6" type="ORF">KJI95_03125</name>
</gene>
<feature type="chain" id="PRO_5046386281" evidence="4">
    <location>
        <begin position="21"/>
        <end position="1190"/>
    </location>
</feature>
<evidence type="ECO:0000256" key="3">
    <source>
        <dbReference type="SAM" id="MobiDB-lite"/>
    </source>
</evidence>
<feature type="domain" description="PilY1 beta-propeller" evidence="5">
    <location>
        <begin position="722"/>
        <end position="931"/>
    </location>
</feature>
<dbReference type="InterPro" id="IPR036465">
    <property type="entry name" value="vWFA_dom_sf"/>
</dbReference>
<accession>A0ABS5UZ98</accession>
<sequence>MNINKLVVALTIAASTFASGVQGDDTELYVIDVKSGLTGAIAPQVLIIFDNSGSMNDEVPGAKDPYDPSWSDADYTGPINDKAIYWSVGGIDSGSTMPVPDDPNEWRRFELTNNNCKTAALALATKGRFTGYLAEYRKQGGTGSWLSLAENNGLNTNDMLVECQEDTDAVKSGTWTASVANPVAYTDKAYPLNSKEKYTGDVSQAAKLGGLPVTLYSEHYLKWYQWATDPDNVTEPDPDTVFPTRLDLAKNAVKEALADLEGDIDVGMAIFNINHDDEFERDGGRIISKIQPLTSSYRESLVSLVSALPAKTNTPLCETLYEAYLYFAGQAVDFGDNDAKMQGNEEPKSYEPNKPPRDLTAENAGKYISPFKTCPQMGFVIYITDGVPTVDQAANTKIQQLINATGDASNAIYKPYPMKLIDGSNNNSYLPPLAAYMYNNDLVKGVKDGTGNDNQQSTRLITIGFSKGAEAAIPLLKEAALRGGNEKDEGFYYAETPEALVEALTGALKTVLAVNSSFTSPSIASNNFDKTQTFNAAYYAMFLPNAGPRWSGNLKKLKVTSTGELVGPGGETGVISANGSINSDVCTFWNECAANAADGNKVLSGGVLPSLRAKAVKGERIIYTNSGSDLVPLSSIDISTLGSNMGYGNPDGTVDTVEAQKALYWLYGIDVDDDNSNNQRDDARDDIMGDPLHSKPLALNFGSAPTEGKNSAGDVIKVEHNDVRIVIGTNQGLVHMFQDSETDSKDFTSGSVSETWAFIPMELLSNIKRLRDNKPYSGKAYGMDLSPVSYTELNNDGTVEKAYVYLGMRRGGTSYYALDITTPGAPKLLWNLKAEGSFSELAMTWSEPVVTKVKGKDFPVLVIGGGYDEGFTGGNAVYMVNATTGAFVEKYTATGMASIPNKVAVLDSNNDGFTDRIYASDVKGNVWRIDRPESADGASVFKFASLGGSGDADRRFFAEPVVAQTAFTNISTVTDGDNSQISYQNIPYDAVAIGTGRRPNPLDTSTEDMFFVLQDRNIVTKLFTDSAPPTITLDQLYNVTSAAPATEEDNIAFGEKKGWYFDYSVAGEKTLSAALIFDGKVYFTSFIPPGTAATGELEAGVCAIEGQGRLYVLDLHKGTRTYSKLYYELGERVPDTPQIVLPPPEKPGDLPQAYIIGVGKGEQNPDGSYKGTINIGAGLDVNKIYYHVDE</sequence>
<evidence type="ECO:0000313" key="6">
    <source>
        <dbReference type="EMBL" id="MBT1443514.1"/>
    </source>
</evidence>
<evidence type="ECO:0000256" key="1">
    <source>
        <dbReference type="ARBA" id="ARBA00022723"/>
    </source>
</evidence>
<feature type="signal peptide" evidence="4">
    <location>
        <begin position="1"/>
        <end position="20"/>
    </location>
</feature>
<feature type="region of interest" description="Disordered" evidence="3">
    <location>
        <begin position="338"/>
        <end position="358"/>
    </location>
</feature>
<dbReference type="InterPro" id="IPR028994">
    <property type="entry name" value="Integrin_alpha_N"/>
</dbReference>